<evidence type="ECO:0000256" key="3">
    <source>
        <dbReference type="ARBA" id="ARBA00022692"/>
    </source>
</evidence>
<dbReference type="KEGG" id="str:Sterm_1107"/>
<proteinExistence type="predicted"/>
<dbReference type="EMBL" id="CP001739">
    <property type="protein sequence ID" value="ACZ07975.1"/>
    <property type="molecule type" value="Genomic_DNA"/>
</dbReference>
<dbReference type="Pfam" id="PF00892">
    <property type="entry name" value="EamA"/>
    <property type="match status" value="2"/>
</dbReference>
<feature type="transmembrane region" description="Helical" evidence="6">
    <location>
        <begin position="185"/>
        <end position="206"/>
    </location>
</feature>
<dbReference type="InterPro" id="IPR037185">
    <property type="entry name" value="EmrE-like"/>
</dbReference>
<dbReference type="SUPFAM" id="SSF103481">
    <property type="entry name" value="Multidrug resistance efflux transporter EmrE"/>
    <property type="match status" value="2"/>
</dbReference>
<feature type="transmembrane region" description="Helical" evidence="6">
    <location>
        <begin position="276"/>
        <end position="294"/>
    </location>
</feature>
<feature type="domain" description="EamA" evidence="7">
    <location>
        <begin position="7"/>
        <end position="147"/>
    </location>
</feature>
<dbReference type="PANTHER" id="PTHR32322">
    <property type="entry name" value="INNER MEMBRANE TRANSPORTER"/>
    <property type="match status" value="1"/>
</dbReference>
<name>D1AFU0_SEBTE</name>
<evidence type="ECO:0000256" key="1">
    <source>
        <dbReference type="ARBA" id="ARBA00004651"/>
    </source>
</evidence>
<dbReference type="InterPro" id="IPR000620">
    <property type="entry name" value="EamA_dom"/>
</dbReference>
<evidence type="ECO:0000256" key="2">
    <source>
        <dbReference type="ARBA" id="ARBA00022475"/>
    </source>
</evidence>
<feature type="domain" description="EamA" evidence="7">
    <location>
        <begin position="162"/>
        <end position="293"/>
    </location>
</feature>
<dbReference type="AlphaFoldDB" id="D1AFU0"/>
<reference evidence="9" key="1">
    <citation type="submission" date="2009-09" db="EMBL/GenBank/DDBJ databases">
        <title>The complete chromosome of Sebaldella termitidis ATCC 33386.</title>
        <authorList>
            <consortium name="US DOE Joint Genome Institute (JGI-PGF)"/>
            <person name="Lucas S."/>
            <person name="Copeland A."/>
            <person name="Lapidus A."/>
            <person name="Glavina del Rio T."/>
            <person name="Dalin E."/>
            <person name="Tice H."/>
            <person name="Bruce D."/>
            <person name="Goodwin L."/>
            <person name="Pitluck S."/>
            <person name="Kyrpides N."/>
            <person name="Mavromatis K."/>
            <person name="Ivanova N."/>
            <person name="Mikhailova N."/>
            <person name="Sims D."/>
            <person name="Meincke L."/>
            <person name="Brettin T."/>
            <person name="Detter J.C."/>
            <person name="Han C."/>
            <person name="Larimer F."/>
            <person name="Land M."/>
            <person name="Hauser L."/>
            <person name="Markowitz V."/>
            <person name="Cheng J.F."/>
            <person name="Hugenholtz P."/>
            <person name="Woyke T."/>
            <person name="Wu D."/>
            <person name="Eisen J.A."/>
        </authorList>
    </citation>
    <scope>NUCLEOTIDE SEQUENCE [LARGE SCALE GENOMIC DNA]</scope>
    <source>
        <strain evidence="9">ATCC 33386 / NCTC 11300</strain>
    </source>
</reference>
<dbReference type="eggNOG" id="COG0697">
    <property type="taxonomic scope" value="Bacteria"/>
</dbReference>
<keyword evidence="5 6" id="KW-0472">Membrane</keyword>
<comment type="subcellular location">
    <subcellularLocation>
        <location evidence="1">Cell membrane</location>
        <topology evidence="1">Multi-pass membrane protein</topology>
    </subcellularLocation>
</comment>
<feature type="transmembrane region" description="Helical" evidence="6">
    <location>
        <begin position="102"/>
        <end position="122"/>
    </location>
</feature>
<feature type="transmembrane region" description="Helical" evidence="6">
    <location>
        <begin position="161"/>
        <end position="178"/>
    </location>
</feature>
<organism evidence="8 9">
    <name type="scientific">Sebaldella termitidis (strain ATCC 33386 / NCTC 11300)</name>
    <dbReference type="NCBI Taxonomy" id="526218"/>
    <lineage>
        <taxon>Bacteria</taxon>
        <taxon>Fusobacteriati</taxon>
        <taxon>Fusobacteriota</taxon>
        <taxon>Fusobacteriia</taxon>
        <taxon>Fusobacteriales</taxon>
        <taxon>Leptotrichiaceae</taxon>
        <taxon>Sebaldella</taxon>
    </lineage>
</organism>
<evidence type="ECO:0000256" key="4">
    <source>
        <dbReference type="ARBA" id="ARBA00022989"/>
    </source>
</evidence>
<gene>
    <name evidence="8" type="ordered locus">Sterm_1107</name>
</gene>
<feature type="transmembrane region" description="Helical" evidence="6">
    <location>
        <begin position="251"/>
        <end position="270"/>
    </location>
</feature>
<keyword evidence="2" id="KW-1003">Cell membrane</keyword>
<feature type="transmembrane region" description="Helical" evidence="6">
    <location>
        <begin position="78"/>
        <end position="96"/>
    </location>
</feature>
<evidence type="ECO:0000256" key="5">
    <source>
        <dbReference type="ARBA" id="ARBA00023136"/>
    </source>
</evidence>
<keyword evidence="9" id="KW-1185">Reference proteome</keyword>
<sequence length="303" mass="33859">MKNKKWPGILMVIISSVLWGVSGTVSQYLFNNASVSVSCVVSIRMFTAGIMLLIISVYKGNKDKVTGIWKDKYSRFHIIIYSIFGMLGVQFTYFTTIAKSNAAIATLLQYLAPVIIIIYYLIRLKQKISLSETAALLMALSGTFLLLTNGNTESLIISKEAFFWGLASAFALAFYTIYVKKLLKWPSSVIIGWSMVIGGFILGLFVPDWGAVRDFAHFDIFLSMLFIVILGTLIPFYFFIESLRYINAKEASLLSCSEPLSALITSIIWLHVSFGIYQFAGAFLIILMIVMLTLTSENKPAKE</sequence>
<feature type="transmembrane region" description="Helical" evidence="6">
    <location>
        <begin position="129"/>
        <end position="149"/>
    </location>
</feature>
<feature type="transmembrane region" description="Helical" evidence="6">
    <location>
        <begin position="33"/>
        <end position="58"/>
    </location>
</feature>
<evidence type="ECO:0000256" key="6">
    <source>
        <dbReference type="SAM" id="Phobius"/>
    </source>
</evidence>
<feature type="transmembrane region" description="Helical" evidence="6">
    <location>
        <begin position="218"/>
        <end position="239"/>
    </location>
</feature>
<dbReference type="Proteomes" id="UP000000845">
    <property type="component" value="Chromosome"/>
</dbReference>
<keyword evidence="4 6" id="KW-1133">Transmembrane helix</keyword>
<evidence type="ECO:0000313" key="8">
    <source>
        <dbReference type="EMBL" id="ACZ07975.1"/>
    </source>
</evidence>
<evidence type="ECO:0000313" key="9">
    <source>
        <dbReference type="Proteomes" id="UP000000845"/>
    </source>
</evidence>
<reference evidence="8 9" key="2">
    <citation type="journal article" date="2010" name="Stand. Genomic Sci.">
        <title>Complete genome sequence of Sebaldella termitidis type strain (NCTC 11300).</title>
        <authorList>
            <person name="Harmon-Smith M."/>
            <person name="Celia L."/>
            <person name="Chertkov O."/>
            <person name="Lapidus A."/>
            <person name="Copeland A."/>
            <person name="Glavina Del Rio T."/>
            <person name="Nolan M."/>
            <person name="Lucas S."/>
            <person name="Tice H."/>
            <person name="Cheng J.F."/>
            <person name="Han C."/>
            <person name="Detter J.C."/>
            <person name="Bruce D."/>
            <person name="Goodwin L."/>
            <person name="Pitluck S."/>
            <person name="Pati A."/>
            <person name="Liolios K."/>
            <person name="Ivanova N."/>
            <person name="Mavromatis K."/>
            <person name="Mikhailova N."/>
            <person name="Chen A."/>
            <person name="Palaniappan K."/>
            <person name="Land M."/>
            <person name="Hauser L."/>
            <person name="Chang Y.J."/>
            <person name="Jeffries C.D."/>
            <person name="Brettin T."/>
            <person name="Goker M."/>
            <person name="Beck B."/>
            <person name="Bristow J."/>
            <person name="Eisen J.A."/>
            <person name="Markowitz V."/>
            <person name="Hugenholtz P."/>
            <person name="Kyrpides N.C."/>
            <person name="Klenk H.P."/>
            <person name="Chen F."/>
        </authorList>
    </citation>
    <scope>NUCLEOTIDE SEQUENCE [LARGE SCALE GENOMIC DNA]</scope>
    <source>
        <strain evidence="9">ATCC 33386 / NCTC 11300</strain>
    </source>
</reference>
<dbReference type="InterPro" id="IPR050638">
    <property type="entry name" value="AA-Vitamin_Transporters"/>
</dbReference>
<dbReference type="PANTHER" id="PTHR32322:SF18">
    <property type="entry name" value="S-ADENOSYLMETHIONINE_S-ADENOSYLHOMOCYSTEINE TRANSPORTER"/>
    <property type="match status" value="1"/>
</dbReference>
<protein>
    <recommendedName>
        <fullName evidence="7">EamA domain-containing protein</fullName>
    </recommendedName>
</protein>
<accession>D1AFU0</accession>
<dbReference type="RefSeq" id="WP_012860571.1">
    <property type="nucleotide sequence ID" value="NC_013517.1"/>
</dbReference>
<evidence type="ECO:0000259" key="7">
    <source>
        <dbReference type="Pfam" id="PF00892"/>
    </source>
</evidence>
<keyword evidence="3 6" id="KW-0812">Transmembrane</keyword>
<dbReference type="GO" id="GO:0005886">
    <property type="term" value="C:plasma membrane"/>
    <property type="evidence" value="ECO:0007669"/>
    <property type="project" value="UniProtKB-SubCell"/>
</dbReference>
<dbReference type="HOGENOM" id="CLU_033863_19_0_0"/>